<dbReference type="GO" id="GO:0006355">
    <property type="term" value="P:regulation of DNA-templated transcription"/>
    <property type="evidence" value="ECO:0007669"/>
    <property type="project" value="UniProtKB-ARBA"/>
</dbReference>
<dbReference type="Gene3D" id="1.10.10.60">
    <property type="entry name" value="Homeodomain-like"/>
    <property type="match status" value="1"/>
</dbReference>
<dbReference type="InterPro" id="IPR009057">
    <property type="entry name" value="Homeodomain-like_sf"/>
</dbReference>
<evidence type="ECO:0000313" key="5">
    <source>
        <dbReference type="Proteomes" id="UP001169242"/>
    </source>
</evidence>
<organism evidence="4 5">
    <name type="scientific">Holtiella tumoricola</name>
    <dbReference type="NCBI Taxonomy" id="3018743"/>
    <lineage>
        <taxon>Bacteria</taxon>
        <taxon>Bacillati</taxon>
        <taxon>Bacillota</taxon>
        <taxon>Clostridia</taxon>
        <taxon>Lachnospirales</taxon>
        <taxon>Cellulosilyticaceae</taxon>
        <taxon>Holtiella</taxon>
    </lineage>
</organism>
<dbReference type="PROSITE" id="PS50977">
    <property type="entry name" value="HTH_TETR_2"/>
    <property type="match status" value="1"/>
</dbReference>
<dbReference type="AlphaFoldDB" id="A0AA42IZ84"/>
<dbReference type="PANTHER" id="PTHR30328">
    <property type="entry name" value="TRANSCRIPTIONAL REPRESSOR"/>
    <property type="match status" value="1"/>
</dbReference>
<dbReference type="InterPro" id="IPR036271">
    <property type="entry name" value="Tet_transcr_reg_TetR-rel_C_sf"/>
</dbReference>
<dbReference type="InterPro" id="IPR001647">
    <property type="entry name" value="HTH_TetR"/>
</dbReference>
<accession>A0AA42IZ84</accession>
<evidence type="ECO:0000256" key="2">
    <source>
        <dbReference type="PROSITE-ProRule" id="PRU00335"/>
    </source>
</evidence>
<protein>
    <submittedName>
        <fullName evidence="4">TetR/AcrR family transcriptional regulator</fullName>
    </submittedName>
</protein>
<dbReference type="Gene3D" id="1.10.357.10">
    <property type="entry name" value="Tetracycline Repressor, domain 2"/>
    <property type="match status" value="1"/>
</dbReference>
<dbReference type="RefSeq" id="WP_198524912.1">
    <property type="nucleotide sequence ID" value="NZ_JAQIFT010000010.1"/>
</dbReference>
<dbReference type="GO" id="GO:0003677">
    <property type="term" value="F:DNA binding"/>
    <property type="evidence" value="ECO:0007669"/>
    <property type="project" value="UniProtKB-UniRule"/>
</dbReference>
<comment type="caution">
    <text evidence="4">The sequence shown here is derived from an EMBL/GenBank/DDBJ whole genome shotgun (WGS) entry which is preliminary data.</text>
</comment>
<dbReference type="InterPro" id="IPR049488">
    <property type="entry name" value="TM_1030-like_C"/>
</dbReference>
<dbReference type="Pfam" id="PF21256">
    <property type="entry name" value="TetR_C_5-like"/>
    <property type="match status" value="1"/>
</dbReference>
<evidence type="ECO:0000259" key="3">
    <source>
        <dbReference type="PROSITE" id="PS50977"/>
    </source>
</evidence>
<keyword evidence="1 2" id="KW-0238">DNA-binding</keyword>
<dbReference type="EMBL" id="JAQIFT010000010">
    <property type="protein sequence ID" value="MDA3730279.1"/>
    <property type="molecule type" value="Genomic_DNA"/>
</dbReference>
<gene>
    <name evidence="4" type="ORF">PBV87_02010</name>
</gene>
<proteinExistence type="predicted"/>
<evidence type="ECO:0000313" key="4">
    <source>
        <dbReference type="EMBL" id="MDA3730279.1"/>
    </source>
</evidence>
<dbReference type="SUPFAM" id="SSF46689">
    <property type="entry name" value="Homeodomain-like"/>
    <property type="match status" value="1"/>
</dbReference>
<sequence length="205" mass="24323">MKREEQNEKSRNRILQAALKEYGTKNYSETSINTICNENGISKGLIYHYFGNVDQVFLACVEECFSKMYQYLEENICFIPEDRDATMDSFMKVRCAFFKDHPELAHIFSIALFQTPSHLRAEVKQRKVQLDAFNRSFLREFLNLVELREDITKEEAIEYIMSFSEFYNSTFESEEMSDYTEQERLELHEKKMKKSIDLLLYGIGK</sequence>
<dbReference type="Pfam" id="PF00440">
    <property type="entry name" value="TetR_N"/>
    <property type="match status" value="1"/>
</dbReference>
<dbReference type="InterPro" id="IPR050109">
    <property type="entry name" value="HTH-type_TetR-like_transc_reg"/>
</dbReference>
<feature type="domain" description="HTH tetR-type" evidence="3">
    <location>
        <begin position="8"/>
        <end position="68"/>
    </location>
</feature>
<feature type="DNA-binding region" description="H-T-H motif" evidence="2">
    <location>
        <begin position="31"/>
        <end position="50"/>
    </location>
</feature>
<dbReference type="Proteomes" id="UP001169242">
    <property type="component" value="Unassembled WGS sequence"/>
</dbReference>
<keyword evidence="5" id="KW-1185">Reference proteome</keyword>
<reference evidence="4" key="1">
    <citation type="journal article" date="2023" name="Int. J. Syst. Evol. Microbiol.">
        <title>&lt;i&gt;Holtiella tumoricola&lt;/i&gt; gen. nov. sp. nov., isolated from a human clinical sample.</title>
        <authorList>
            <person name="Allen-Vercoe E."/>
            <person name="Daigneault M.C."/>
            <person name="Vancuren S.J."/>
            <person name="Cochrane K."/>
            <person name="O'Neal L.L."/>
            <person name="Sankaranarayanan K."/>
            <person name="Lawson P.A."/>
        </authorList>
    </citation>
    <scope>NUCLEOTIDE SEQUENCE</scope>
    <source>
        <strain evidence="4">CC70A</strain>
    </source>
</reference>
<dbReference type="SUPFAM" id="SSF48498">
    <property type="entry name" value="Tetracyclin repressor-like, C-terminal domain"/>
    <property type="match status" value="1"/>
</dbReference>
<name>A0AA42IZ84_9FIRM</name>
<evidence type="ECO:0000256" key="1">
    <source>
        <dbReference type="ARBA" id="ARBA00023125"/>
    </source>
</evidence>
<dbReference type="PANTHER" id="PTHR30328:SF54">
    <property type="entry name" value="HTH-TYPE TRANSCRIPTIONAL REPRESSOR SCO4008"/>
    <property type="match status" value="1"/>
</dbReference>